<dbReference type="Proteomes" id="UP000250266">
    <property type="component" value="Unassembled WGS sequence"/>
</dbReference>
<gene>
    <name evidence="1" type="ORF">K432DRAFT_399476</name>
</gene>
<organism evidence="1 2">
    <name type="scientific">Lepidopterella palustris CBS 459.81</name>
    <dbReference type="NCBI Taxonomy" id="1314670"/>
    <lineage>
        <taxon>Eukaryota</taxon>
        <taxon>Fungi</taxon>
        <taxon>Dikarya</taxon>
        <taxon>Ascomycota</taxon>
        <taxon>Pezizomycotina</taxon>
        <taxon>Dothideomycetes</taxon>
        <taxon>Pleosporomycetidae</taxon>
        <taxon>Mytilinidiales</taxon>
        <taxon>Argynnaceae</taxon>
        <taxon>Lepidopterella</taxon>
    </lineage>
</organism>
<name>A0A8E2EM52_9PEZI</name>
<evidence type="ECO:0000313" key="2">
    <source>
        <dbReference type="Proteomes" id="UP000250266"/>
    </source>
</evidence>
<reference evidence="1 2" key="1">
    <citation type="journal article" date="2016" name="Nat. Commun.">
        <title>Ectomycorrhizal ecology is imprinted in the genome of the dominant symbiotic fungus Cenococcum geophilum.</title>
        <authorList>
            <consortium name="DOE Joint Genome Institute"/>
            <person name="Peter M."/>
            <person name="Kohler A."/>
            <person name="Ohm R.A."/>
            <person name="Kuo A."/>
            <person name="Krutzmann J."/>
            <person name="Morin E."/>
            <person name="Arend M."/>
            <person name="Barry K.W."/>
            <person name="Binder M."/>
            <person name="Choi C."/>
            <person name="Clum A."/>
            <person name="Copeland A."/>
            <person name="Grisel N."/>
            <person name="Haridas S."/>
            <person name="Kipfer T."/>
            <person name="LaButti K."/>
            <person name="Lindquist E."/>
            <person name="Lipzen A."/>
            <person name="Maire R."/>
            <person name="Meier B."/>
            <person name="Mihaltcheva S."/>
            <person name="Molinier V."/>
            <person name="Murat C."/>
            <person name="Poggeler S."/>
            <person name="Quandt C.A."/>
            <person name="Sperisen C."/>
            <person name="Tritt A."/>
            <person name="Tisserant E."/>
            <person name="Crous P.W."/>
            <person name="Henrissat B."/>
            <person name="Nehls U."/>
            <person name="Egli S."/>
            <person name="Spatafora J.W."/>
            <person name="Grigoriev I.V."/>
            <person name="Martin F.M."/>
        </authorList>
    </citation>
    <scope>NUCLEOTIDE SEQUENCE [LARGE SCALE GENOMIC DNA]</scope>
    <source>
        <strain evidence="1 2">CBS 459.81</strain>
    </source>
</reference>
<keyword evidence="2" id="KW-1185">Reference proteome</keyword>
<protein>
    <submittedName>
        <fullName evidence="1">Uncharacterized protein</fullName>
    </submittedName>
</protein>
<dbReference type="EMBL" id="KV744806">
    <property type="protein sequence ID" value="OCK86336.1"/>
    <property type="molecule type" value="Genomic_DNA"/>
</dbReference>
<accession>A0A8E2EM52</accession>
<dbReference type="OrthoDB" id="3929468at2759"/>
<sequence>MADDRNLFASIFKHSATPRSIPTPEVYADSDPRTTYMSKNNETGAAFACSAPAGSRHAKMMRELVADVQGIPPQQPVQPLVQYQQQQALPPRQGIATPVGVVRTVQSAATKVRNPHPPKMWHKTTNMTSDATMAAAAAAQRKMPVVVRRYEDERSVRFHGKSARGEVYVAAPKGSEEAEMHESIARGGQRQAAVVTEVGGEIKVVSRRPWWSL</sequence>
<evidence type="ECO:0000313" key="1">
    <source>
        <dbReference type="EMBL" id="OCK86336.1"/>
    </source>
</evidence>
<proteinExistence type="predicted"/>
<dbReference type="AlphaFoldDB" id="A0A8E2EM52"/>